<dbReference type="Gene3D" id="2.60.120.290">
    <property type="entry name" value="Spermadhesin, CUB domain"/>
    <property type="match status" value="1"/>
</dbReference>
<keyword evidence="1" id="KW-0245">EGF-like domain</keyword>
<gene>
    <name evidence="13" type="ORF">CYNAS_LOCUS18526</name>
</gene>
<dbReference type="EC" id="3.4.24.-" evidence="9"/>
<comment type="caution">
    <text evidence="8">Lacks conserved residue(s) required for the propagation of feature annotation.</text>
</comment>
<dbReference type="Proteomes" id="UP001176961">
    <property type="component" value="Unassembled WGS sequence"/>
</dbReference>
<keyword evidence="5 9" id="KW-0862">Zinc</keyword>
<evidence type="ECO:0000259" key="12">
    <source>
        <dbReference type="PROSITE" id="PS51864"/>
    </source>
</evidence>
<keyword evidence="2 9" id="KW-0645">Protease</keyword>
<evidence type="ECO:0000256" key="9">
    <source>
        <dbReference type="RuleBase" id="RU361183"/>
    </source>
</evidence>
<dbReference type="PANTHER" id="PTHR10127:SF875">
    <property type="entry name" value="ZINC METALLOPROTEINASE NAS-28"/>
    <property type="match status" value="1"/>
</dbReference>
<feature type="domain" description="Peptidase M12A" evidence="12">
    <location>
        <begin position="145"/>
        <end position="319"/>
    </location>
</feature>
<evidence type="ECO:0000256" key="5">
    <source>
        <dbReference type="ARBA" id="ARBA00022833"/>
    </source>
</evidence>
<dbReference type="AlphaFoldDB" id="A0AA36MDY1"/>
<reference evidence="13" key="1">
    <citation type="submission" date="2023-07" db="EMBL/GenBank/DDBJ databases">
        <authorList>
            <consortium name="CYATHOMIX"/>
        </authorList>
    </citation>
    <scope>NUCLEOTIDE SEQUENCE</scope>
    <source>
        <strain evidence="13">N/A</strain>
    </source>
</reference>
<dbReference type="InterPro" id="IPR035914">
    <property type="entry name" value="Sperma_CUB_dom_sf"/>
</dbReference>
<evidence type="ECO:0000256" key="2">
    <source>
        <dbReference type="ARBA" id="ARBA00022670"/>
    </source>
</evidence>
<dbReference type="PROSITE" id="PS01186">
    <property type="entry name" value="EGF_2"/>
    <property type="match status" value="1"/>
</dbReference>
<dbReference type="PROSITE" id="PS01180">
    <property type="entry name" value="CUB"/>
    <property type="match status" value="1"/>
</dbReference>
<evidence type="ECO:0000256" key="1">
    <source>
        <dbReference type="ARBA" id="ARBA00022536"/>
    </source>
</evidence>
<evidence type="ECO:0000256" key="6">
    <source>
        <dbReference type="ARBA" id="ARBA00023049"/>
    </source>
</evidence>
<feature type="region of interest" description="Disordered" evidence="10">
    <location>
        <begin position="122"/>
        <end position="152"/>
    </location>
</feature>
<evidence type="ECO:0000256" key="4">
    <source>
        <dbReference type="ARBA" id="ARBA00022801"/>
    </source>
</evidence>
<dbReference type="PANTHER" id="PTHR10127">
    <property type="entry name" value="DISCOIDIN, CUB, EGF, LAMININ , AND ZINC METALLOPROTEASE DOMAIN CONTAINING"/>
    <property type="match status" value="1"/>
</dbReference>
<feature type="signal peptide" evidence="9">
    <location>
        <begin position="1"/>
        <end position="16"/>
    </location>
</feature>
<evidence type="ECO:0000259" key="11">
    <source>
        <dbReference type="PROSITE" id="PS01180"/>
    </source>
</evidence>
<dbReference type="InterPro" id="IPR000742">
    <property type="entry name" value="EGF"/>
</dbReference>
<dbReference type="SUPFAM" id="SSF55486">
    <property type="entry name" value="Metalloproteases ('zincins'), catalytic domain"/>
    <property type="match status" value="1"/>
</dbReference>
<evidence type="ECO:0000313" key="14">
    <source>
        <dbReference type="Proteomes" id="UP001176961"/>
    </source>
</evidence>
<dbReference type="GO" id="GO:0008270">
    <property type="term" value="F:zinc ion binding"/>
    <property type="evidence" value="ECO:0007669"/>
    <property type="project" value="InterPro"/>
</dbReference>
<keyword evidence="14" id="KW-1185">Reference proteome</keyword>
<comment type="caution">
    <text evidence="13">The sequence shown here is derived from an EMBL/GenBank/DDBJ whole genome shotgun (WGS) entry which is preliminary data.</text>
</comment>
<organism evidence="13 14">
    <name type="scientific">Cylicocyclus nassatus</name>
    <name type="common">Nematode worm</name>
    <dbReference type="NCBI Taxonomy" id="53992"/>
    <lineage>
        <taxon>Eukaryota</taxon>
        <taxon>Metazoa</taxon>
        <taxon>Ecdysozoa</taxon>
        <taxon>Nematoda</taxon>
        <taxon>Chromadorea</taxon>
        <taxon>Rhabditida</taxon>
        <taxon>Rhabditina</taxon>
        <taxon>Rhabditomorpha</taxon>
        <taxon>Strongyloidea</taxon>
        <taxon>Strongylidae</taxon>
        <taxon>Cylicocyclus</taxon>
    </lineage>
</organism>
<accession>A0AA36MDY1</accession>
<keyword evidence="3 9" id="KW-0479">Metal-binding</keyword>
<dbReference type="InterPro" id="IPR006026">
    <property type="entry name" value="Peptidase_Metallo"/>
</dbReference>
<comment type="cofactor">
    <cofactor evidence="9">
        <name>Zn(2+)</name>
        <dbReference type="ChEBI" id="CHEBI:29105"/>
    </cofactor>
    <text evidence="9">Binds 1 zinc ion per subunit.</text>
</comment>
<feature type="chain" id="PRO_5041490026" description="Metalloendopeptidase" evidence="9">
    <location>
        <begin position="17"/>
        <end position="443"/>
    </location>
</feature>
<dbReference type="CDD" id="cd04280">
    <property type="entry name" value="ZnMc_astacin_like"/>
    <property type="match status" value="1"/>
</dbReference>
<dbReference type="InterPro" id="IPR034035">
    <property type="entry name" value="Astacin-like_dom"/>
</dbReference>
<dbReference type="GO" id="GO:0004222">
    <property type="term" value="F:metalloendopeptidase activity"/>
    <property type="evidence" value="ECO:0007669"/>
    <property type="project" value="UniProtKB-UniRule"/>
</dbReference>
<dbReference type="EMBL" id="CATQJL010000316">
    <property type="protein sequence ID" value="CAJ0606543.1"/>
    <property type="molecule type" value="Genomic_DNA"/>
</dbReference>
<protein>
    <recommendedName>
        <fullName evidence="9">Metalloendopeptidase</fullName>
        <ecNumber evidence="9">3.4.24.-</ecNumber>
    </recommendedName>
</protein>
<evidence type="ECO:0000256" key="7">
    <source>
        <dbReference type="ARBA" id="ARBA00023157"/>
    </source>
</evidence>
<dbReference type="InterPro" id="IPR024079">
    <property type="entry name" value="MetalloPept_cat_dom_sf"/>
</dbReference>
<evidence type="ECO:0000256" key="8">
    <source>
        <dbReference type="PROSITE-ProRule" id="PRU00059"/>
    </source>
</evidence>
<proteinExistence type="predicted"/>
<evidence type="ECO:0000256" key="3">
    <source>
        <dbReference type="ARBA" id="ARBA00022723"/>
    </source>
</evidence>
<dbReference type="GO" id="GO:0006508">
    <property type="term" value="P:proteolysis"/>
    <property type="evidence" value="ECO:0007669"/>
    <property type="project" value="UniProtKB-KW"/>
</dbReference>
<evidence type="ECO:0000313" key="13">
    <source>
        <dbReference type="EMBL" id="CAJ0606543.1"/>
    </source>
</evidence>
<keyword evidence="4 9" id="KW-0378">Hydrolase</keyword>
<keyword evidence="7" id="KW-1015">Disulfide bond</keyword>
<name>A0AA36MDY1_CYLNA</name>
<dbReference type="Pfam" id="PF01400">
    <property type="entry name" value="Astacin"/>
    <property type="match status" value="2"/>
</dbReference>
<dbReference type="InterPro" id="IPR001506">
    <property type="entry name" value="Peptidase_M12A"/>
</dbReference>
<dbReference type="Gene3D" id="3.40.390.10">
    <property type="entry name" value="Collagenase (Catalytic Domain)"/>
    <property type="match status" value="2"/>
</dbReference>
<dbReference type="SMART" id="SM00235">
    <property type="entry name" value="ZnMc"/>
    <property type="match status" value="1"/>
</dbReference>
<sequence>MLLWILAVALWCIAVAVDENAIDEASAELLTNSTNTNATLGPTKELIRKIARRMELVHARRGRGGKRRGKGHRFDEKSFRAAVGPRDTNHTIPPEADKRIRAVAFEGDMILNPEQIEELLATRTNEESEESGSESDNSTERRKRQAQTDQQAMWSPNEPIAYYIDSSLSSYTSLINQAIQYWTEHSCLTFTLNANGKNRLRIYKGSGCWSYVGKQYAWTSQDVSIGNGCQYRQLRHVNLANVEQSQQYNFDKHTYQTANHYGLPYDYGSVMQYDPYSFAINYNIPTITAKDINYQNIMGQRESPSFYDVRQLNLLYNCASRCSYKPSCQNNGIVNSKTCSTCLCPRGFSGNYCESVQKGTGSACNGRIVQASSTSLSTFTASVGNGNDYQYRSTPYECYWQIKAPAGRRIQFQLQKMDTYCREGCDWAGFEVNTGNLDRSGML</sequence>
<dbReference type="PROSITE" id="PS00022">
    <property type="entry name" value="EGF_1"/>
    <property type="match status" value="1"/>
</dbReference>
<dbReference type="SUPFAM" id="SSF49854">
    <property type="entry name" value="Spermadhesin, CUB domain"/>
    <property type="match status" value="1"/>
</dbReference>
<keyword evidence="6 9" id="KW-0482">Metalloprotease</keyword>
<evidence type="ECO:0000256" key="10">
    <source>
        <dbReference type="SAM" id="MobiDB-lite"/>
    </source>
</evidence>
<dbReference type="PROSITE" id="PS51864">
    <property type="entry name" value="ASTACIN"/>
    <property type="match status" value="1"/>
</dbReference>
<dbReference type="InterPro" id="IPR000859">
    <property type="entry name" value="CUB_dom"/>
</dbReference>
<keyword evidence="9" id="KW-0732">Signal</keyword>
<feature type="domain" description="CUB" evidence="11">
    <location>
        <begin position="364"/>
        <end position="443"/>
    </location>
</feature>
<dbReference type="PRINTS" id="PR00480">
    <property type="entry name" value="ASTACIN"/>
</dbReference>